<geneLocation type="plasmid" evidence="2">
    <name>pac1084_1</name>
</geneLocation>
<dbReference type="AlphaFoldDB" id="A0A1U9LIJ3"/>
<protein>
    <submittedName>
        <fullName evidence="1">Uncharacterized protein</fullName>
    </submittedName>
</protein>
<dbReference type="KEGG" id="aper:A0U91_14700"/>
<dbReference type="EMBL" id="CP014688">
    <property type="protein sequence ID" value="AQT06273.1"/>
    <property type="molecule type" value="Genomic_DNA"/>
</dbReference>
<keyword evidence="1" id="KW-0614">Plasmid</keyword>
<gene>
    <name evidence="1" type="ORF">A0U91_14700</name>
</gene>
<sequence>MRKPKNYDPLREASMRLTEPHVQKWMSAALKTINAPRAREATEIVLLTVILAAGREDATQRRLGLRWRAHLCSLFDEVPVATLHQMVLAGAFTFPELQSAVREYSLGGERNVPWIEEMASIYLATTSAAGFNDTR</sequence>
<accession>A0A1U9LIJ3</accession>
<evidence type="ECO:0000313" key="1">
    <source>
        <dbReference type="EMBL" id="AQT06273.1"/>
    </source>
</evidence>
<organism evidence="1 2">
    <name type="scientific">Acetobacter persici</name>
    <dbReference type="NCBI Taxonomy" id="1076596"/>
    <lineage>
        <taxon>Bacteria</taxon>
        <taxon>Pseudomonadati</taxon>
        <taxon>Pseudomonadota</taxon>
        <taxon>Alphaproteobacteria</taxon>
        <taxon>Acetobacterales</taxon>
        <taxon>Acetobacteraceae</taxon>
        <taxon>Acetobacter</taxon>
    </lineage>
</organism>
<name>A0A1U9LIJ3_9PROT</name>
<reference evidence="1 2" key="1">
    <citation type="submission" date="2016-03" db="EMBL/GenBank/DDBJ databases">
        <title>Acetic acid bacteria sequencing.</title>
        <authorList>
            <person name="Brandt J."/>
            <person name="Jakob F."/>
            <person name="Vogel R.F."/>
        </authorList>
    </citation>
    <scope>NUCLEOTIDE SEQUENCE [LARGE SCALE GENOMIC DNA]</scope>
    <source>
        <strain evidence="1 2">TMW2.1084</strain>
        <plasmid evidence="2">pac1084_1</plasmid>
    </source>
</reference>
<dbReference type="Proteomes" id="UP000189055">
    <property type="component" value="Plasmid pAC1084_1"/>
</dbReference>
<evidence type="ECO:0000313" key="2">
    <source>
        <dbReference type="Proteomes" id="UP000189055"/>
    </source>
</evidence>
<proteinExistence type="predicted"/>